<comment type="caution">
    <text evidence="8">The sequence shown here is derived from an EMBL/GenBank/DDBJ whole genome shotgun (WGS) entry which is preliminary data.</text>
</comment>
<keyword evidence="5" id="KW-0464">Manganese</keyword>
<sequence length="488" mass="51053">MTSPFDGLAAAQDTSRLRANTTHERPCPMSALFADPTASAIPLHLIGCNALSGWLDSQPAAVRKWVEVQGFTGALGQALTLPGDDGSLRMALAGYGTANGRKRGRFHLAGAAAKLPKGNYVLHADLSAADLAVETLGWLLASYRFDRYATQSPMAARLVAPDGVDAGHIRALAEGEMLTRDLINTPASDMGPPDLENAARKLAERHGAKISVITGDDLLTQNLPLIHAVGRAADRAPRLLDMTWGTSGKKLTLVGKGVCFDTGGLNLKPGASMGLMKKDMGGAAAVLGLAHMIMATGMDVQLRVLIPAVENSVSGNAFRPQDILTSRKGLTVEINNTDAEGRLVLADALALADEDKPDQIISMATLTGAARVAVGPDLAPYFSDDPDFIAALEAAAAAQADPVWRMPFHAPYEPLIEPGIADLDNAPSGGFAGCITAALFLRRFVTGSPYAHFDIYGWQPAAAPARAKGGVGQATRALHASLGTFLSK</sequence>
<dbReference type="PANTHER" id="PTHR11963:SF20">
    <property type="entry name" value="PEPTIDASE B"/>
    <property type="match status" value="1"/>
</dbReference>
<dbReference type="Pfam" id="PF00883">
    <property type="entry name" value="Peptidase_M17"/>
    <property type="match status" value="1"/>
</dbReference>
<dbReference type="InterPro" id="IPR048816">
    <property type="entry name" value="Peptidase_M17_N_1"/>
</dbReference>
<dbReference type="InterPro" id="IPR000819">
    <property type="entry name" value="Peptidase_M17_C"/>
</dbReference>
<comment type="similarity">
    <text evidence="1">Belongs to the peptidase M17 family.</text>
</comment>
<evidence type="ECO:0000256" key="5">
    <source>
        <dbReference type="ARBA" id="ARBA00023211"/>
    </source>
</evidence>
<evidence type="ECO:0000256" key="2">
    <source>
        <dbReference type="ARBA" id="ARBA00022438"/>
    </source>
</evidence>
<dbReference type="PANTHER" id="PTHR11963">
    <property type="entry name" value="LEUCINE AMINOPEPTIDASE-RELATED"/>
    <property type="match status" value="1"/>
</dbReference>
<organism evidence="8 9">
    <name type="scientific">Sulfitobacter litoralis</name>
    <dbReference type="NCBI Taxonomy" id="335975"/>
    <lineage>
        <taxon>Bacteria</taxon>
        <taxon>Pseudomonadati</taxon>
        <taxon>Pseudomonadota</taxon>
        <taxon>Alphaproteobacteria</taxon>
        <taxon>Rhodobacterales</taxon>
        <taxon>Roseobacteraceae</taxon>
        <taxon>Sulfitobacter</taxon>
    </lineage>
</organism>
<accession>A0ABY0RUI8</accession>
<dbReference type="CDD" id="cd00433">
    <property type="entry name" value="Peptidase_M17"/>
    <property type="match status" value="1"/>
</dbReference>
<evidence type="ECO:0000256" key="4">
    <source>
        <dbReference type="ARBA" id="ARBA00022801"/>
    </source>
</evidence>
<reference evidence="8 9" key="1">
    <citation type="submission" date="2016-10" db="EMBL/GenBank/DDBJ databases">
        <authorList>
            <person name="Varghese N."/>
            <person name="Submissions S."/>
        </authorList>
    </citation>
    <scope>NUCLEOTIDE SEQUENCE [LARGE SCALE GENOMIC DNA]</scope>
    <source>
        <strain evidence="8 9">DSM 17584</strain>
    </source>
</reference>
<dbReference type="InterPro" id="IPR043472">
    <property type="entry name" value="Macro_dom-like"/>
</dbReference>
<dbReference type="PRINTS" id="PR00481">
    <property type="entry name" value="LAMNOPPTDASE"/>
</dbReference>
<feature type="domain" description="Cytosol aminopeptidase" evidence="7">
    <location>
        <begin position="336"/>
        <end position="343"/>
    </location>
</feature>
<dbReference type="InterPro" id="IPR011356">
    <property type="entry name" value="Leucine_aapep/pepB"/>
</dbReference>
<keyword evidence="9" id="KW-1185">Reference proteome</keyword>
<dbReference type="SUPFAM" id="SSF53187">
    <property type="entry name" value="Zn-dependent exopeptidases"/>
    <property type="match status" value="1"/>
</dbReference>
<dbReference type="GO" id="GO:0004177">
    <property type="term" value="F:aminopeptidase activity"/>
    <property type="evidence" value="ECO:0007669"/>
    <property type="project" value="UniProtKB-KW"/>
</dbReference>
<evidence type="ECO:0000259" key="7">
    <source>
        <dbReference type="PROSITE" id="PS00631"/>
    </source>
</evidence>
<evidence type="ECO:0000256" key="6">
    <source>
        <dbReference type="SAM" id="MobiDB-lite"/>
    </source>
</evidence>
<dbReference type="Gene3D" id="3.40.220.10">
    <property type="entry name" value="Leucine Aminopeptidase, subunit E, domain 1"/>
    <property type="match status" value="1"/>
</dbReference>
<keyword evidence="2 8" id="KW-0031">Aminopeptidase</keyword>
<name>A0ABY0RUI8_9RHOB</name>
<evidence type="ECO:0000313" key="8">
    <source>
        <dbReference type="EMBL" id="SDO48629.1"/>
    </source>
</evidence>
<gene>
    <name evidence="8" type="ORF">SAMN04488512_10381</name>
</gene>
<proteinExistence type="inferred from homology"/>
<evidence type="ECO:0000256" key="1">
    <source>
        <dbReference type="ARBA" id="ARBA00009528"/>
    </source>
</evidence>
<keyword evidence="4" id="KW-0378">Hydrolase</keyword>
<dbReference type="EMBL" id="FNJD01000003">
    <property type="protein sequence ID" value="SDO48629.1"/>
    <property type="molecule type" value="Genomic_DNA"/>
</dbReference>
<evidence type="ECO:0000256" key="3">
    <source>
        <dbReference type="ARBA" id="ARBA00022670"/>
    </source>
</evidence>
<protein>
    <submittedName>
        <fullName evidence="8">Leucyl aminopeptidase</fullName>
    </submittedName>
</protein>
<dbReference type="PROSITE" id="PS00631">
    <property type="entry name" value="CYTOSOL_AP"/>
    <property type="match status" value="1"/>
</dbReference>
<dbReference type="Proteomes" id="UP000198646">
    <property type="component" value="Unassembled WGS sequence"/>
</dbReference>
<dbReference type="Pfam" id="PF21337">
    <property type="entry name" value="Peptidase_M17_N_1"/>
    <property type="match status" value="1"/>
</dbReference>
<keyword evidence="3" id="KW-0645">Protease</keyword>
<evidence type="ECO:0000313" key="9">
    <source>
        <dbReference type="Proteomes" id="UP000198646"/>
    </source>
</evidence>
<dbReference type="Gene3D" id="3.40.630.10">
    <property type="entry name" value="Zn peptidases"/>
    <property type="match status" value="1"/>
</dbReference>
<feature type="region of interest" description="Disordered" evidence="6">
    <location>
        <begin position="1"/>
        <end position="22"/>
    </location>
</feature>